<evidence type="ECO:0000259" key="1">
    <source>
        <dbReference type="Pfam" id="PF00561"/>
    </source>
</evidence>
<evidence type="ECO:0000313" key="2">
    <source>
        <dbReference type="EMBL" id="PYI02712.1"/>
    </source>
</evidence>
<dbReference type="GO" id="GO:0016787">
    <property type="term" value="F:hydrolase activity"/>
    <property type="evidence" value="ECO:0007669"/>
    <property type="project" value="UniProtKB-KW"/>
</dbReference>
<protein>
    <submittedName>
        <fullName evidence="2">Alpha/beta-hydrolase</fullName>
    </submittedName>
</protein>
<dbReference type="Gene3D" id="3.40.50.1820">
    <property type="entry name" value="alpha/beta hydrolase"/>
    <property type="match status" value="1"/>
</dbReference>
<dbReference type="OrthoDB" id="294702at2759"/>
<dbReference type="EMBL" id="KZ826390">
    <property type="protein sequence ID" value="PYI02712.1"/>
    <property type="molecule type" value="Genomic_DNA"/>
</dbReference>
<name>A0A319DY33_ASPSB</name>
<dbReference type="InterPro" id="IPR000073">
    <property type="entry name" value="AB_hydrolase_1"/>
</dbReference>
<organism evidence="2 3">
    <name type="scientific">Aspergillus sclerotiicarbonarius (strain CBS 121057 / IBT 28362)</name>
    <dbReference type="NCBI Taxonomy" id="1448318"/>
    <lineage>
        <taxon>Eukaryota</taxon>
        <taxon>Fungi</taxon>
        <taxon>Dikarya</taxon>
        <taxon>Ascomycota</taxon>
        <taxon>Pezizomycotina</taxon>
        <taxon>Eurotiomycetes</taxon>
        <taxon>Eurotiomycetidae</taxon>
        <taxon>Eurotiales</taxon>
        <taxon>Aspergillaceae</taxon>
        <taxon>Aspergillus</taxon>
        <taxon>Aspergillus subgen. Circumdati</taxon>
    </lineage>
</organism>
<dbReference type="VEuPathDB" id="FungiDB:BO78DRAFT_324483"/>
<dbReference type="SUPFAM" id="SSF53474">
    <property type="entry name" value="alpha/beta-Hydrolases"/>
    <property type="match status" value="1"/>
</dbReference>
<gene>
    <name evidence="2" type="ORF">BO78DRAFT_324483</name>
</gene>
<sequence length="315" mass="34448">MSLSPWLSGTHSGNVSIDGHRMFLSASGPERQVINGTLQPAVIIEAGLGSCHSEWVVVQRLIAERARVYSYDRAGYGRSENSPLAPTAQNRVSELSQLLDVAGIGPPYVLVGQSYGGVLIREFLHVHTKEKVAGMVIIDSWRAPNPLPRGWFTLMGEASFNAIVGLDANHRYSPDEYVTVNEDETRNAPTFSIEEPLVGESMARVNAEMPVDFPALGDGRLSVIFGNRSADFRKILEFGAAHGHGTVEARESLAARLEDMEQVDEEGQRAHLGLSSQSRFVLAQGKAQTHNVHYVAPEVIRDEVFWVMGLIESTG</sequence>
<accession>A0A319DY33</accession>
<feature type="domain" description="AB hydrolase-1" evidence="1">
    <location>
        <begin position="40"/>
        <end position="193"/>
    </location>
</feature>
<proteinExistence type="predicted"/>
<dbReference type="Pfam" id="PF00561">
    <property type="entry name" value="Abhydrolase_1"/>
    <property type="match status" value="1"/>
</dbReference>
<keyword evidence="3" id="KW-1185">Reference proteome</keyword>
<keyword evidence="2" id="KW-0378">Hydrolase</keyword>
<dbReference type="Proteomes" id="UP000248423">
    <property type="component" value="Unassembled WGS sequence"/>
</dbReference>
<reference evidence="2 3" key="1">
    <citation type="submission" date="2018-02" db="EMBL/GenBank/DDBJ databases">
        <title>The genomes of Aspergillus section Nigri reveals drivers in fungal speciation.</title>
        <authorList>
            <consortium name="DOE Joint Genome Institute"/>
            <person name="Vesth T.C."/>
            <person name="Nybo J."/>
            <person name="Theobald S."/>
            <person name="Brandl J."/>
            <person name="Frisvad J.C."/>
            <person name="Nielsen K.F."/>
            <person name="Lyhne E.K."/>
            <person name="Kogle M.E."/>
            <person name="Kuo A."/>
            <person name="Riley R."/>
            <person name="Clum A."/>
            <person name="Nolan M."/>
            <person name="Lipzen A."/>
            <person name="Salamov A."/>
            <person name="Henrissat B."/>
            <person name="Wiebenga A."/>
            <person name="De vries R.P."/>
            <person name="Grigoriev I.V."/>
            <person name="Mortensen U.H."/>
            <person name="Andersen M.R."/>
            <person name="Baker S.E."/>
        </authorList>
    </citation>
    <scope>NUCLEOTIDE SEQUENCE [LARGE SCALE GENOMIC DNA]</scope>
    <source>
        <strain evidence="2 3">CBS 121057</strain>
    </source>
</reference>
<dbReference type="InterPro" id="IPR029058">
    <property type="entry name" value="AB_hydrolase_fold"/>
</dbReference>
<dbReference type="AlphaFoldDB" id="A0A319DY33"/>
<evidence type="ECO:0000313" key="3">
    <source>
        <dbReference type="Proteomes" id="UP000248423"/>
    </source>
</evidence>
<dbReference type="STRING" id="1448318.A0A319DY33"/>